<accession>A0A8J2V9U0</accession>
<dbReference type="AlphaFoldDB" id="A0A8J2V9U0"/>
<sequence length="135" mass="15311">MVNSDAFASRLQKVMDYYGLSSSAFADTIDFNRSSISHLLSGRNKPSLEFVMKVLEKFPEVKLYWLLNGKGNFPDSDPEIEFPKENVSPPSPPLKNESNEKEKPSVGNISGLDPDKNIERVIIFYKDGTFKEYKN</sequence>
<dbReference type="InterPro" id="IPR001387">
    <property type="entry name" value="Cro/C1-type_HTH"/>
</dbReference>
<dbReference type="EMBL" id="BMGK01000006">
    <property type="protein sequence ID" value="GGD94432.1"/>
    <property type="molecule type" value="Genomic_DNA"/>
</dbReference>
<dbReference type="Pfam" id="PF01381">
    <property type="entry name" value="HTH_3"/>
    <property type="match status" value="1"/>
</dbReference>
<reference evidence="3" key="2">
    <citation type="submission" date="2020-09" db="EMBL/GenBank/DDBJ databases">
        <authorList>
            <person name="Sun Q."/>
            <person name="Zhou Y."/>
        </authorList>
    </citation>
    <scope>NUCLEOTIDE SEQUENCE</scope>
    <source>
        <strain evidence="3">CGMCC 1.12924</strain>
    </source>
</reference>
<protein>
    <submittedName>
        <fullName evidence="3">Transcriptional regulator</fullName>
    </submittedName>
</protein>
<dbReference type="SUPFAM" id="SSF47413">
    <property type="entry name" value="lambda repressor-like DNA-binding domains"/>
    <property type="match status" value="1"/>
</dbReference>
<proteinExistence type="predicted"/>
<evidence type="ECO:0000313" key="4">
    <source>
        <dbReference type="Proteomes" id="UP000652231"/>
    </source>
</evidence>
<dbReference type="PROSITE" id="PS50943">
    <property type="entry name" value="HTH_CROC1"/>
    <property type="match status" value="1"/>
</dbReference>
<feature type="region of interest" description="Disordered" evidence="1">
    <location>
        <begin position="76"/>
        <end position="113"/>
    </location>
</feature>
<comment type="caution">
    <text evidence="3">The sequence shown here is derived from an EMBL/GenBank/DDBJ whole genome shotgun (WGS) entry which is preliminary data.</text>
</comment>
<name>A0A8J2V9U0_9FLAO</name>
<dbReference type="CDD" id="cd00093">
    <property type="entry name" value="HTH_XRE"/>
    <property type="match status" value="1"/>
</dbReference>
<keyword evidence="4" id="KW-1185">Reference proteome</keyword>
<evidence type="ECO:0000259" key="2">
    <source>
        <dbReference type="PROSITE" id="PS50943"/>
    </source>
</evidence>
<evidence type="ECO:0000256" key="1">
    <source>
        <dbReference type="SAM" id="MobiDB-lite"/>
    </source>
</evidence>
<reference evidence="3" key="1">
    <citation type="journal article" date="2014" name="Int. J. Syst. Evol. Microbiol.">
        <title>Complete genome sequence of Corynebacterium casei LMG S-19264T (=DSM 44701T), isolated from a smear-ripened cheese.</title>
        <authorList>
            <consortium name="US DOE Joint Genome Institute (JGI-PGF)"/>
            <person name="Walter F."/>
            <person name="Albersmeier A."/>
            <person name="Kalinowski J."/>
            <person name="Ruckert C."/>
        </authorList>
    </citation>
    <scope>NUCLEOTIDE SEQUENCE</scope>
    <source>
        <strain evidence="3">CGMCC 1.12924</strain>
    </source>
</reference>
<gene>
    <name evidence="3" type="ORF">GCM10011312_17690</name>
</gene>
<dbReference type="RefSeq" id="WP_188441639.1">
    <property type="nucleotide sequence ID" value="NZ_BMGK01000006.1"/>
</dbReference>
<organism evidence="3 4">
    <name type="scientific">Planktosalinus lacus</name>
    <dbReference type="NCBI Taxonomy" id="1526573"/>
    <lineage>
        <taxon>Bacteria</taxon>
        <taxon>Pseudomonadati</taxon>
        <taxon>Bacteroidota</taxon>
        <taxon>Flavobacteriia</taxon>
        <taxon>Flavobacteriales</taxon>
        <taxon>Flavobacteriaceae</taxon>
        <taxon>Planktosalinus</taxon>
    </lineage>
</organism>
<dbReference type="SMART" id="SM00530">
    <property type="entry name" value="HTH_XRE"/>
    <property type="match status" value="1"/>
</dbReference>
<dbReference type="GO" id="GO:0003677">
    <property type="term" value="F:DNA binding"/>
    <property type="evidence" value="ECO:0007669"/>
    <property type="project" value="InterPro"/>
</dbReference>
<dbReference type="Proteomes" id="UP000652231">
    <property type="component" value="Unassembled WGS sequence"/>
</dbReference>
<dbReference type="InterPro" id="IPR010982">
    <property type="entry name" value="Lambda_DNA-bd_dom_sf"/>
</dbReference>
<feature type="domain" description="HTH cro/C1-type" evidence="2">
    <location>
        <begin position="11"/>
        <end position="66"/>
    </location>
</feature>
<evidence type="ECO:0000313" key="3">
    <source>
        <dbReference type="EMBL" id="GGD94432.1"/>
    </source>
</evidence>
<dbReference type="Gene3D" id="1.10.260.40">
    <property type="entry name" value="lambda repressor-like DNA-binding domains"/>
    <property type="match status" value="1"/>
</dbReference>